<evidence type="ECO:0000313" key="3">
    <source>
        <dbReference type="Proteomes" id="UP000198779"/>
    </source>
</evidence>
<evidence type="ECO:0000313" key="1">
    <source>
        <dbReference type="EMBL" id="SDG91486.1"/>
    </source>
</evidence>
<protein>
    <submittedName>
        <fullName evidence="2">Uncharacterized protein</fullName>
    </submittedName>
</protein>
<gene>
    <name evidence="2" type="ORF">SAMN04487900_1152</name>
    <name evidence="1" type="ORF">SAMN04487901_11267</name>
</gene>
<reference evidence="1 4" key="2">
    <citation type="submission" date="2016-10" db="EMBL/GenBank/DDBJ databases">
        <authorList>
            <person name="de Groot N.N."/>
        </authorList>
    </citation>
    <scope>NUCLEOTIDE SEQUENCE [LARGE SCALE GENOMIC DNA]</scope>
    <source>
        <strain evidence="4">BP1-145</strain>
        <strain evidence="1">BP1-148</strain>
    </source>
</reference>
<dbReference type="Proteomes" id="UP000199134">
    <property type="component" value="Unassembled WGS sequence"/>
</dbReference>
<evidence type="ECO:0000313" key="2">
    <source>
        <dbReference type="EMBL" id="SDO30989.1"/>
    </source>
</evidence>
<dbReference type="Proteomes" id="UP000198779">
    <property type="component" value="Unassembled WGS sequence"/>
</dbReference>
<name>A0A1H0IHN8_9BACT</name>
<proteinExistence type="predicted"/>
<reference evidence="2 3" key="1">
    <citation type="submission" date="2016-10" db="EMBL/GenBank/DDBJ databases">
        <authorList>
            <person name="Varghese N."/>
            <person name="Submissions S."/>
        </authorList>
    </citation>
    <scope>NUCLEOTIDE SEQUENCE</scope>
    <source>
        <strain evidence="2">BP1-145</strain>
        <strain evidence="3">BP1-148</strain>
    </source>
</reference>
<sequence length="113" mass="12890">MEVIIKIKVDKKVIARMRKGECVKGSLRLVKKTGVKSFTAYLKKSKETNSVSTSRIIAELDNGKLYETKTLVVRREAFQKRLGVPRIMMQMDAGNKQAKDALIDRELDLIEFC</sequence>
<dbReference type="AlphaFoldDB" id="A0A1H0IHN8"/>
<dbReference type="EMBL" id="FNCQ01000012">
    <property type="protein sequence ID" value="SDG91486.1"/>
    <property type="molecule type" value="Genomic_DNA"/>
</dbReference>
<evidence type="ECO:0000313" key="4">
    <source>
        <dbReference type="Proteomes" id="UP000199134"/>
    </source>
</evidence>
<dbReference type="RefSeq" id="WP_091818367.1">
    <property type="nucleotide sequence ID" value="NZ_FNCQ01000012.1"/>
</dbReference>
<keyword evidence="3" id="KW-1185">Reference proteome</keyword>
<dbReference type="EMBL" id="FNIW01000015">
    <property type="protein sequence ID" value="SDO30989.1"/>
    <property type="molecule type" value="Genomic_DNA"/>
</dbReference>
<dbReference type="STRING" id="645274.SAMN04487901_11267"/>
<organism evidence="2 4">
    <name type="scientific">Prevotella communis</name>
    <dbReference type="NCBI Taxonomy" id="2913614"/>
    <lineage>
        <taxon>Bacteria</taxon>
        <taxon>Pseudomonadati</taxon>
        <taxon>Bacteroidota</taxon>
        <taxon>Bacteroidia</taxon>
        <taxon>Bacteroidales</taxon>
        <taxon>Prevotellaceae</taxon>
        <taxon>Prevotella</taxon>
    </lineage>
</organism>
<accession>A0A1G7Y5E9</accession>
<accession>A0A1H0IHN8</accession>
<dbReference type="OrthoDB" id="1073283at2"/>